<dbReference type="PANTHER" id="PTHR12304:SF4">
    <property type="entry name" value="URIDINE NUCLEOSIDASE"/>
    <property type="match status" value="1"/>
</dbReference>
<dbReference type="GO" id="GO:0005829">
    <property type="term" value="C:cytosol"/>
    <property type="evidence" value="ECO:0007669"/>
    <property type="project" value="TreeGrafter"/>
</dbReference>
<keyword evidence="1 4" id="KW-0378">Hydrolase</keyword>
<evidence type="ECO:0000313" key="4">
    <source>
        <dbReference type="EMBL" id="PWK55394.1"/>
    </source>
</evidence>
<dbReference type="InterPro" id="IPR023186">
    <property type="entry name" value="IUNH"/>
</dbReference>
<dbReference type="Proteomes" id="UP000245390">
    <property type="component" value="Unassembled WGS sequence"/>
</dbReference>
<evidence type="ECO:0000313" key="5">
    <source>
        <dbReference type="Proteomes" id="UP000245390"/>
    </source>
</evidence>
<dbReference type="InterPro" id="IPR001910">
    <property type="entry name" value="Inosine/uridine_hydrolase_dom"/>
</dbReference>
<keyword evidence="2" id="KW-0326">Glycosidase</keyword>
<keyword evidence="5" id="KW-1185">Reference proteome</keyword>
<comment type="caution">
    <text evidence="4">The sequence shown here is derived from an EMBL/GenBank/DDBJ whole genome shotgun (WGS) entry which is preliminary data.</text>
</comment>
<dbReference type="RefSeq" id="WP_109759998.1">
    <property type="nucleotide sequence ID" value="NZ_CP034588.1"/>
</dbReference>
<dbReference type="Pfam" id="PF01156">
    <property type="entry name" value="IU_nuc_hydro"/>
    <property type="match status" value="1"/>
</dbReference>
<dbReference type="SUPFAM" id="SSF53590">
    <property type="entry name" value="Nucleoside hydrolase"/>
    <property type="match status" value="1"/>
</dbReference>
<dbReference type="Gene3D" id="3.90.245.10">
    <property type="entry name" value="Ribonucleoside hydrolase-like"/>
    <property type="match status" value="1"/>
</dbReference>
<evidence type="ECO:0000256" key="2">
    <source>
        <dbReference type="ARBA" id="ARBA00023295"/>
    </source>
</evidence>
<organism evidence="4 5">
    <name type="scientific">Silicimonas algicola</name>
    <dbReference type="NCBI Taxonomy" id="1826607"/>
    <lineage>
        <taxon>Bacteria</taxon>
        <taxon>Pseudomonadati</taxon>
        <taxon>Pseudomonadota</taxon>
        <taxon>Alphaproteobacteria</taxon>
        <taxon>Rhodobacterales</taxon>
        <taxon>Paracoccaceae</taxon>
    </lineage>
</organism>
<reference evidence="4 5" key="1">
    <citation type="submission" date="2018-05" db="EMBL/GenBank/DDBJ databases">
        <title>Genomic Encyclopedia of Type Strains, Phase IV (KMG-IV): sequencing the most valuable type-strain genomes for metagenomic binning, comparative biology and taxonomic classification.</title>
        <authorList>
            <person name="Goeker M."/>
        </authorList>
    </citation>
    <scope>NUCLEOTIDE SEQUENCE [LARGE SCALE GENOMIC DNA]</scope>
    <source>
        <strain evidence="4 5">DSM 103371</strain>
    </source>
</reference>
<gene>
    <name evidence="4" type="ORF">C8D95_10760</name>
</gene>
<proteinExistence type="predicted"/>
<dbReference type="GO" id="GO:0008477">
    <property type="term" value="F:purine nucleosidase activity"/>
    <property type="evidence" value="ECO:0007669"/>
    <property type="project" value="TreeGrafter"/>
</dbReference>
<name>A0A316G373_9RHOB</name>
<dbReference type="KEGG" id="salo:EF888_07995"/>
<dbReference type="AlphaFoldDB" id="A0A316G373"/>
<protein>
    <submittedName>
        <fullName evidence="4">Inosine-uridine nucleoside N-ribohydrolase</fullName>
    </submittedName>
</protein>
<dbReference type="PANTHER" id="PTHR12304">
    <property type="entry name" value="INOSINE-URIDINE PREFERRING NUCLEOSIDE HYDROLASE"/>
    <property type="match status" value="1"/>
</dbReference>
<dbReference type="OrthoDB" id="9797882at2"/>
<evidence type="ECO:0000259" key="3">
    <source>
        <dbReference type="Pfam" id="PF01156"/>
    </source>
</evidence>
<dbReference type="EMBL" id="QGGV01000007">
    <property type="protein sequence ID" value="PWK55394.1"/>
    <property type="molecule type" value="Genomic_DNA"/>
</dbReference>
<sequence>MPHQTKRRVYRALLALAGLVAVAIGTFALPVRTWRTGEVDHAGFPASPSDAKTPERLWIDTDPACGHGSRSDPDDCFALFALARSERIEIAGVSTVFGNAGIDVTDAIARDLAARLAPAGHPLPTIFRGAGATSDAESPASAALASALESDPLTILALGPLTNIADALRSDPSLAARLERVIAVMGRHPGHLFHPSEGRGDGVLFGHGPIFSDLNFRKDPKAVDFLLSTRVPLTLIPYEAARDVMVTQDDLGWIAASGSVGDWIVQGAAGWMDYWQDEVGLGGFYPFDLVAAQYVLSPEAFQCGGGTATVDFGWAPGWLWVFDDAGLFVRPGAVSGSGRQVTYCPTLDGADVSLLAE</sequence>
<feature type="domain" description="Inosine/uridine-preferring nucleoside hydrolase" evidence="3">
    <location>
        <begin position="57"/>
        <end position="307"/>
    </location>
</feature>
<accession>A0A316G373</accession>
<dbReference type="InterPro" id="IPR036452">
    <property type="entry name" value="Ribo_hydro-like"/>
</dbReference>
<evidence type="ECO:0000256" key="1">
    <source>
        <dbReference type="ARBA" id="ARBA00022801"/>
    </source>
</evidence>
<dbReference type="GO" id="GO:0006152">
    <property type="term" value="P:purine nucleoside catabolic process"/>
    <property type="evidence" value="ECO:0007669"/>
    <property type="project" value="TreeGrafter"/>
</dbReference>